<accession>A0A1J1HZG7</accession>
<dbReference type="Proteomes" id="UP000183832">
    <property type="component" value="Unassembled WGS sequence"/>
</dbReference>
<proteinExistence type="predicted"/>
<protein>
    <submittedName>
        <fullName evidence="1">CLUMA_CG007032, isoform A</fullName>
    </submittedName>
</protein>
<sequence length="117" mass="13990">MKFAIPLDFIIKYSSGIRENSQRSFKCNSLILTGLMLGLEILFNQMITRIYESLKHINFCQGIVVCDLRNQARAKENYLREFETEERSTNFNKLSRSQLCYQRKDFKNFDKNYRKIN</sequence>
<organism evidence="1 2">
    <name type="scientific">Clunio marinus</name>
    <dbReference type="NCBI Taxonomy" id="568069"/>
    <lineage>
        <taxon>Eukaryota</taxon>
        <taxon>Metazoa</taxon>
        <taxon>Ecdysozoa</taxon>
        <taxon>Arthropoda</taxon>
        <taxon>Hexapoda</taxon>
        <taxon>Insecta</taxon>
        <taxon>Pterygota</taxon>
        <taxon>Neoptera</taxon>
        <taxon>Endopterygota</taxon>
        <taxon>Diptera</taxon>
        <taxon>Nematocera</taxon>
        <taxon>Chironomoidea</taxon>
        <taxon>Chironomidae</taxon>
        <taxon>Clunio</taxon>
    </lineage>
</organism>
<keyword evidence="2" id="KW-1185">Reference proteome</keyword>
<reference evidence="1 2" key="1">
    <citation type="submission" date="2015-04" db="EMBL/GenBank/DDBJ databases">
        <authorList>
            <person name="Syromyatnikov M.Y."/>
            <person name="Popov V.N."/>
        </authorList>
    </citation>
    <scope>NUCLEOTIDE SEQUENCE [LARGE SCALE GENOMIC DNA]</scope>
</reference>
<gene>
    <name evidence="1" type="ORF">CLUMA_CG007032</name>
</gene>
<name>A0A1J1HZG7_9DIPT</name>
<dbReference type="AlphaFoldDB" id="A0A1J1HZG7"/>
<evidence type="ECO:0000313" key="2">
    <source>
        <dbReference type="Proteomes" id="UP000183832"/>
    </source>
</evidence>
<evidence type="ECO:0000313" key="1">
    <source>
        <dbReference type="EMBL" id="CRK93496.1"/>
    </source>
</evidence>
<dbReference type="EMBL" id="CVRI01000037">
    <property type="protein sequence ID" value="CRK93496.1"/>
    <property type="molecule type" value="Genomic_DNA"/>
</dbReference>